<comment type="similarity">
    <text evidence="1">Belongs to the UPF0065 (bug) family.</text>
</comment>
<proteinExistence type="inferred from homology"/>
<dbReference type="AlphaFoldDB" id="A0A858ZV51"/>
<dbReference type="InterPro" id="IPR042100">
    <property type="entry name" value="Bug_dom1"/>
</dbReference>
<dbReference type="SUPFAM" id="SSF53850">
    <property type="entry name" value="Periplasmic binding protein-like II"/>
    <property type="match status" value="1"/>
</dbReference>
<dbReference type="Proteomes" id="UP000500755">
    <property type="component" value="Chromosome"/>
</dbReference>
<organism evidence="2 3">
    <name type="scientific">Alicycliphilus denitrificans</name>
    <dbReference type="NCBI Taxonomy" id="179636"/>
    <lineage>
        <taxon>Bacteria</taxon>
        <taxon>Pseudomonadati</taxon>
        <taxon>Pseudomonadota</taxon>
        <taxon>Betaproteobacteria</taxon>
        <taxon>Burkholderiales</taxon>
        <taxon>Comamonadaceae</taxon>
        <taxon>Alicycliphilus</taxon>
    </lineage>
</organism>
<sequence>MDVMRAKPDGYTILLNPSAHVINPEIMDKSPYRALEDFTPISQVAKGPLVLMVTPSLPARTPLELAQLAKAKPDSITFATSVIGSASHIAEELFNRAAGVNILIVPYKGNAPALNDLMGGQVSAMFDPAVTAVPLVKGGKVKALAVTGRTRLASAPEIPTTEETGLKGLEFYTWYGLWAPKGLPEQIAARLDEAARQVAADPAFRQSMQDKGLEPVGSGRQAFAELIHKESELYRTISKQSDIRAASN</sequence>
<evidence type="ECO:0000256" key="1">
    <source>
        <dbReference type="ARBA" id="ARBA00006987"/>
    </source>
</evidence>
<gene>
    <name evidence="2" type="ORF">HF896_13830</name>
</gene>
<evidence type="ECO:0000313" key="2">
    <source>
        <dbReference type="EMBL" id="QKD44637.1"/>
    </source>
</evidence>
<dbReference type="Gene3D" id="3.40.190.10">
    <property type="entry name" value="Periplasmic binding protein-like II"/>
    <property type="match status" value="1"/>
</dbReference>
<reference evidence="2 3" key="1">
    <citation type="submission" date="2020-05" db="EMBL/GenBank/DDBJ databases">
        <title>Complete genome sequence of Alicycliphilus denitrificans DP3.</title>
        <authorList>
            <person name="Chen X."/>
        </authorList>
    </citation>
    <scope>NUCLEOTIDE SEQUENCE [LARGE SCALE GENOMIC DNA]</scope>
    <source>
        <strain evidence="2 3">DP3</strain>
    </source>
</reference>
<dbReference type="EMBL" id="CP051298">
    <property type="protein sequence ID" value="QKD44637.1"/>
    <property type="molecule type" value="Genomic_DNA"/>
</dbReference>
<protein>
    <submittedName>
        <fullName evidence="2">Tripartite tricarboxylate transporter substrate binding protein</fullName>
    </submittedName>
</protein>
<accession>A0A858ZV51</accession>
<dbReference type="Pfam" id="PF03401">
    <property type="entry name" value="TctC"/>
    <property type="match status" value="1"/>
</dbReference>
<evidence type="ECO:0000313" key="3">
    <source>
        <dbReference type="Proteomes" id="UP000500755"/>
    </source>
</evidence>
<dbReference type="InterPro" id="IPR005064">
    <property type="entry name" value="BUG"/>
</dbReference>
<name>A0A858ZV51_9BURK</name>
<dbReference type="CDD" id="cd07012">
    <property type="entry name" value="PBP2_Bug_TTT"/>
    <property type="match status" value="1"/>
</dbReference>
<dbReference type="Gene3D" id="3.40.190.150">
    <property type="entry name" value="Bordetella uptake gene, domain 1"/>
    <property type="match status" value="1"/>
</dbReference>
<dbReference type="PANTHER" id="PTHR42928">
    <property type="entry name" value="TRICARBOXYLATE-BINDING PROTEIN"/>
    <property type="match status" value="1"/>
</dbReference>
<dbReference type="PANTHER" id="PTHR42928:SF5">
    <property type="entry name" value="BLR1237 PROTEIN"/>
    <property type="match status" value="1"/>
</dbReference>